<dbReference type="CDD" id="cd07377">
    <property type="entry name" value="WHTH_GntR"/>
    <property type="match status" value="1"/>
</dbReference>
<protein>
    <submittedName>
        <fullName evidence="5">GntR family transcriptional regulator</fullName>
    </submittedName>
</protein>
<dbReference type="SUPFAM" id="SSF46785">
    <property type="entry name" value="Winged helix' DNA-binding domain"/>
    <property type="match status" value="1"/>
</dbReference>
<gene>
    <name evidence="5" type="ORF">QF092_09015</name>
</gene>
<reference evidence="5 6" key="1">
    <citation type="submission" date="2023-04" db="EMBL/GenBank/DDBJ databases">
        <title>YMD61, complete Genome.</title>
        <authorList>
            <person name="Zhang J."/>
        </authorList>
    </citation>
    <scope>NUCLEOTIDE SEQUENCE [LARGE SCALE GENOMIC DNA]</scope>
    <source>
        <strain evidence="5 6">YMD61</strain>
    </source>
</reference>
<accession>A0ABY8QAK3</accession>
<dbReference type="Gene3D" id="1.20.120.530">
    <property type="entry name" value="GntR ligand-binding domain-like"/>
    <property type="match status" value="1"/>
</dbReference>
<evidence type="ECO:0000256" key="1">
    <source>
        <dbReference type="ARBA" id="ARBA00023015"/>
    </source>
</evidence>
<dbReference type="PROSITE" id="PS50949">
    <property type="entry name" value="HTH_GNTR"/>
    <property type="match status" value="1"/>
</dbReference>
<dbReference type="RefSeq" id="WP_281469581.1">
    <property type="nucleotide sequence ID" value="NZ_CP124535.1"/>
</dbReference>
<evidence type="ECO:0000256" key="2">
    <source>
        <dbReference type="ARBA" id="ARBA00023125"/>
    </source>
</evidence>
<evidence type="ECO:0000256" key="3">
    <source>
        <dbReference type="ARBA" id="ARBA00023163"/>
    </source>
</evidence>
<dbReference type="SMART" id="SM00345">
    <property type="entry name" value="HTH_GNTR"/>
    <property type="match status" value="1"/>
</dbReference>
<dbReference type="PANTHER" id="PTHR43537">
    <property type="entry name" value="TRANSCRIPTIONAL REGULATOR, GNTR FAMILY"/>
    <property type="match status" value="1"/>
</dbReference>
<keyword evidence="2" id="KW-0238">DNA-binding</keyword>
<dbReference type="SMART" id="SM00895">
    <property type="entry name" value="FCD"/>
    <property type="match status" value="1"/>
</dbReference>
<keyword evidence="3" id="KW-0804">Transcription</keyword>
<evidence type="ECO:0000313" key="5">
    <source>
        <dbReference type="EMBL" id="WGV17900.1"/>
    </source>
</evidence>
<dbReference type="SUPFAM" id="SSF48008">
    <property type="entry name" value="GntR ligand-binding domain-like"/>
    <property type="match status" value="1"/>
</dbReference>
<name>A0ABY8QAK3_9RHOB</name>
<keyword evidence="1" id="KW-0805">Transcription regulation</keyword>
<evidence type="ECO:0000259" key="4">
    <source>
        <dbReference type="PROSITE" id="PS50949"/>
    </source>
</evidence>
<dbReference type="EMBL" id="CP124535">
    <property type="protein sequence ID" value="WGV17900.1"/>
    <property type="molecule type" value="Genomic_DNA"/>
</dbReference>
<dbReference type="InterPro" id="IPR036390">
    <property type="entry name" value="WH_DNA-bd_sf"/>
</dbReference>
<dbReference type="Pfam" id="PF07729">
    <property type="entry name" value="FCD"/>
    <property type="match status" value="1"/>
</dbReference>
<dbReference type="Pfam" id="PF00392">
    <property type="entry name" value="GntR"/>
    <property type="match status" value="1"/>
</dbReference>
<dbReference type="InterPro" id="IPR036388">
    <property type="entry name" value="WH-like_DNA-bd_sf"/>
</dbReference>
<dbReference type="Proteomes" id="UP001230978">
    <property type="component" value="Chromosome"/>
</dbReference>
<evidence type="ECO:0000313" key="6">
    <source>
        <dbReference type="Proteomes" id="UP001230978"/>
    </source>
</evidence>
<dbReference type="InterPro" id="IPR008920">
    <property type="entry name" value="TF_FadR/GntR_C"/>
</dbReference>
<organism evidence="5 6">
    <name type="scientific">Fuscovulum ytuae</name>
    <dbReference type="NCBI Taxonomy" id="3042299"/>
    <lineage>
        <taxon>Bacteria</taxon>
        <taxon>Pseudomonadati</taxon>
        <taxon>Pseudomonadota</taxon>
        <taxon>Alphaproteobacteria</taxon>
        <taxon>Rhodobacterales</taxon>
        <taxon>Paracoccaceae</taxon>
        <taxon>Fuscovulum</taxon>
    </lineage>
</organism>
<sequence length="216" mass="24660">MAMILERDRVFHLVRQDILTCELKPGEELREADLAQRYGVSKTPIRDAMQKLEFEGLIEIEPRRGHRVRPVSMRDAEDILELRAVLEGAVVTKVARRAEPEELAALDALRHCEGDTIRAFADYNRRFHATLAQMSGNRRLAEETVRVMEFYDRLAIVSLTLLSREGGFDTPLADHNAIIDALQARNGRLAARLVRDHVERSRAQIMRGLTRKPVVD</sequence>
<dbReference type="InterPro" id="IPR011711">
    <property type="entry name" value="GntR_C"/>
</dbReference>
<dbReference type="PANTHER" id="PTHR43537:SF45">
    <property type="entry name" value="GNTR FAMILY REGULATORY PROTEIN"/>
    <property type="match status" value="1"/>
</dbReference>
<proteinExistence type="predicted"/>
<dbReference type="Gene3D" id="1.10.10.10">
    <property type="entry name" value="Winged helix-like DNA-binding domain superfamily/Winged helix DNA-binding domain"/>
    <property type="match status" value="1"/>
</dbReference>
<feature type="domain" description="HTH gntR-type" evidence="4">
    <location>
        <begin position="4"/>
        <end position="71"/>
    </location>
</feature>
<dbReference type="InterPro" id="IPR000524">
    <property type="entry name" value="Tscrpt_reg_HTH_GntR"/>
</dbReference>
<keyword evidence="6" id="KW-1185">Reference proteome</keyword>